<dbReference type="GO" id="GO:0015031">
    <property type="term" value="P:protein transport"/>
    <property type="evidence" value="ECO:0007669"/>
    <property type="project" value="UniProtKB-KW"/>
</dbReference>
<keyword evidence="7" id="KW-0653">Protein transport</keyword>
<keyword evidence="6 8" id="KW-0472">Membrane</keyword>
<comment type="caution">
    <text evidence="9">The sequence shown here is derived from an EMBL/GenBank/DDBJ whole genome shotgun (WGS) entry which is preliminary data.</text>
</comment>
<comment type="similarity">
    <text evidence="2 7">Belongs to the ExbD/TolR family.</text>
</comment>
<dbReference type="PANTHER" id="PTHR30558:SF3">
    <property type="entry name" value="BIOPOLYMER TRANSPORT PROTEIN EXBD-RELATED"/>
    <property type="match status" value="1"/>
</dbReference>
<feature type="transmembrane region" description="Helical" evidence="8">
    <location>
        <begin position="12"/>
        <end position="32"/>
    </location>
</feature>
<evidence type="ECO:0000256" key="4">
    <source>
        <dbReference type="ARBA" id="ARBA00022692"/>
    </source>
</evidence>
<dbReference type="AlphaFoldDB" id="A0A4R4ABP5"/>
<keyword evidence="3" id="KW-1003">Cell membrane</keyword>
<evidence type="ECO:0000256" key="6">
    <source>
        <dbReference type="ARBA" id="ARBA00023136"/>
    </source>
</evidence>
<evidence type="ECO:0000256" key="7">
    <source>
        <dbReference type="RuleBase" id="RU003879"/>
    </source>
</evidence>
<dbReference type="GO" id="GO:0005886">
    <property type="term" value="C:plasma membrane"/>
    <property type="evidence" value="ECO:0007669"/>
    <property type="project" value="UniProtKB-SubCell"/>
</dbReference>
<evidence type="ECO:0000256" key="5">
    <source>
        <dbReference type="ARBA" id="ARBA00022989"/>
    </source>
</evidence>
<protein>
    <submittedName>
        <fullName evidence="9">Outer membrane transport energization protein ExbD</fullName>
    </submittedName>
</protein>
<name>A0A4R4ABP5_MARGR</name>
<keyword evidence="5 8" id="KW-1133">Transmembrane helix</keyword>
<dbReference type="Proteomes" id="UP000295247">
    <property type="component" value="Unassembled WGS sequence"/>
</dbReference>
<accession>A0A4R4ABP5</accession>
<gene>
    <name evidence="9" type="ORF">EDC29_104102</name>
</gene>
<organism evidence="9 10">
    <name type="scientific">Marichromatium gracile</name>
    <name type="common">Chromatium gracile</name>
    <dbReference type="NCBI Taxonomy" id="1048"/>
    <lineage>
        <taxon>Bacteria</taxon>
        <taxon>Pseudomonadati</taxon>
        <taxon>Pseudomonadota</taxon>
        <taxon>Gammaproteobacteria</taxon>
        <taxon>Chromatiales</taxon>
        <taxon>Chromatiaceae</taxon>
        <taxon>Marichromatium</taxon>
    </lineage>
</organism>
<evidence type="ECO:0000256" key="3">
    <source>
        <dbReference type="ARBA" id="ARBA00022475"/>
    </source>
</evidence>
<evidence type="ECO:0000313" key="10">
    <source>
        <dbReference type="Proteomes" id="UP000295247"/>
    </source>
</evidence>
<dbReference type="PANTHER" id="PTHR30558">
    <property type="entry name" value="EXBD MEMBRANE COMPONENT OF PMF-DRIVEN MACROMOLECULE IMPORT SYSTEM"/>
    <property type="match status" value="1"/>
</dbReference>
<evidence type="ECO:0000256" key="8">
    <source>
        <dbReference type="SAM" id="Phobius"/>
    </source>
</evidence>
<evidence type="ECO:0000313" key="9">
    <source>
        <dbReference type="EMBL" id="TCW36315.1"/>
    </source>
</evidence>
<dbReference type="Pfam" id="PF02472">
    <property type="entry name" value="ExbD"/>
    <property type="match status" value="1"/>
</dbReference>
<sequence>MAYPPRRRARIEVVAMIDIIFFLLAFFILATLETLPARGLDGQLPASASATRLDPADVVIVLARNGAISVAGAPLDHQRLTALLRDKGPRTQVTITGAGAAALADLVAVMDACRAAGITAIALATREVGA</sequence>
<dbReference type="GO" id="GO:0022857">
    <property type="term" value="F:transmembrane transporter activity"/>
    <property type="evidence" value="ECO:0007669"/>
    <property type="project" value="InterPro"/>
</dbReference>
<keyword evidence="7" id="KW-0813">Transport</keyword>
<reference evidence="9 10" key="1">
    <citation type="submission" date="2019-03" db="EMBL/GenBank/DDBJ databases">
        <title>Genomic Encyclopedia of Type Strains, Phase IV (KMG-IV): sequencing the most valuable type-strain genomes for metagenomic binning, comparative biology and taxonomic classification.</title>
        <authorList>
            <person name="Goeker M."/>
        </authorList>
    </citation>
    <scope>NUCLEOTIDE SEQUENCE [LARGE SCALE GENOMIC DNA]</scope>
    <source>
        <strain evidence="9 10">DSM 203</strain>
    </source>
</reference>
<keyword evidence="4 7" id="KW-0812">Transmembrane</keyword>
<dbReference type="Gene3D" id="3.30.420.270">
    <property type="match status" value="1"/>
</dbReference>
<proteinExistence type="inferred from homology"/>
<dbReference type="RefSeq" id="WP_132229337.1">
    <property type="nucleotide sequence ID" value="NZ_NRRH01000067.1"/>
</dbReference>
<evidence type="ECO:0000256" key="2">
    <source>
        <dbReference type="ARBA" id="ARBA00005811"/>
    </source>
</evidence>
<dbReference type="EMBL" id="SMDC01000004">
    <property type="protein sequence ID" value="TCW36315.1"/>
    <property type="molecule type" value="Genomic_DNA"/>
</dbReference>
<evidence type="ECO:0000256" key="1">
    <source>
        <dbReference type="ARBA" id="ARBA00004162"/>
    </source>
</evidence>
<dbReference type="InterPro" id="IPR003400">
    <property type="entry name" value="ExbD"/>
</dbReference>
<comment type="subcellular location">
    <subcellularLocation>
        <location evidence="1">Cell membrane</location>
        <topology evidence="1">Single-pass membrane protein</topology>
    </subcellularLocation>
    <subcellularLocation>
        <location evidence="7">Cell membrane</location>
        <topology evidence="7">Single-pass type II membrane protein</topology>
    </subcellularLocation>
</comment>